<dbReference type="AlphaFoldDB" id="A0A9D1S365"/>
<dbReference type="InterPro" id="IPR029069">
    <property type="entry name" value="HotDog_dom_sf"/>
</dbReference>
<reference evidence="1" key="2">
    <citation type="submission" date="2021-04" db="EMBL/GenBank/DDBJ databases">
        <authorList>
            <person name="Gilroy R."/>
        </authorList>
    </citation>
    <scope>NUCLEOTIDE SEQUENCE</scope>
    <source>
        <strain evidence="1">ChiHejej3B27-3195</strain>
    </source>
</reference>
<proteinExistence type="predicted"/>
<reference evidence="1" key="1">
    <citation type="journal article" date="2021" name="PeerJ">
        <title>Extensive microbial diversity within the chicken gut microbiome revealed by metagenomics and culture.</title>
        <authorList>
            <person name="Gilroy R."/>
            <person name="Ravi A."/>
            <person name="Getino M."/>
            <person name="Pursley I."/>
            <person name="Horton D.L."/>
            <person name="Alikhan N.F."/>
            <person name="Baker D."/>
            <person name="Gharbi K."/>
            <person name="Hall N."/>
            <person name="Watson M."/>
            <person name="Adriaenssens E.M."/>
            <person name="Foster-Nyarko E."/>
            <person name="Jarju S."/>
            <person name="Secka A."/>
            <person name="Antonio M."/>
            <person name="Oren A."/>
            <person name="Chaudhuri R.R."/>
            <person name="La Ragione R."/>
            <person name="Hildebrand F."/>
            <person name="Pallen M.J."/>
        </authorList>
    </citation>
    <scope>NUCLEOTIDE SEQUENCE</scope>
    <source>
        <strain evidence="1">ChiHejej3B27-3195</strain>
    </source>
</reference>
<dbReference type="InterPro" id="IPR050563">
    <property type="entry name" value="4-hydroxybenzoyl-CoA_TE"/>
</dbReference>
<name>A0A9D1S365_9MICC</name>
<comment type="caution">
    <text evidence="1">The sequence shown here is derived from an EMBL/GenBank/DDBJ whole genome shotgun (WGS) entry which is preliminary data.</text>
</comment>
<protein>
    <submittedName>
        <fullName evidence="1">Acyl-CoA thioesterase</fullName>
    </submittedName>
</protein>
<dbReference type="Proteomes" id="UP000824151">
    <property type="component" value="Unassembled WGS sequence"/>
</dbReference>
<sequence>MPEVSDSTEPQTRLTTSVPLRWGDMDAYGHINNVEVLRVLEEARVRVLGSPARTGLPVGEPLVPVFNDLPEGTQALVAEHRVRYLAVLDYRDVPAAVDVWVSQIGGAGLTLAYEVRDGHDGSRCVVAETRLAFFDEPSGRLMRLDAAHRELLSPYRGDSPFSR</sequence>
<evidence type="ECO:0000313" key="1">
    <source>
        <dbReference type="EMBL" id="HIW99107.1"/>
    </source>
</evidence>
<dbReference type="PANTHER" id="PTHR31793">
    <property type="entry name" value="4-HYDROXYBENZOYL-COA THIOESTERASE FAMILY MEMBER"/>
    <property type="match status" value="1"/>
</dbReference>
<dbReference type="Gene3D" id="3.10.129.10">
    <property type="entry name" value="Hotdog Thioesterase"/>
    <property type="match status" value="1"/>
</dbReference>
<dbReference type="Pfam" id="PF13279">
    <property type="entry name" value="4HBT_2"/>
    <property type="match status" value="1"/>
</dbReference>
<organism evidence="1 2">
    <name type="scientific">Candidatus Nesterenkonia stercoripullorum</name>
    <dbReference type="NCBI Taxonomy" id="2838701"/>
    <lineage>
        <taxon>Bacteria</taxon>
        <taxon>Bacillati</taxon>
        <taxon>Actinomycetota</taxon>
        <taxon>Actinomycetes</taxon>
        <taxon>Micrococcales</taxon>
        <taxon>Micrococcaceae</taxon>
        <taxon>Nesterenkonia</taxon>
    </lineage>
</organism>
<dbReference type="PANTHER" id="PTHR31793:SF24">
    <property type="entry name" value="LONG-CHAIN ACYL-COA THIOESTERASE FADM"/>
    <property type="match status" value="1"/>
</dbReference>
<accession>A0A9D1S365</accession>
<dbReference type="CDD" id="cd00586">
    <property type="entry name" value="4HBT"/>
    <property type="match status" value="1"/>
</dbReference>
<dbReference type="EMBL" id="DXGD01000113">
    <property type="protein sequence ID" value="HIW99107.1"/>
    <property type="molecule type" value="Genomic_DNA"/>
</dbReference>
<evidence type="ECO:0000313" key="2">
    <source>
        <dbReference type="Proteomes" id="UP000824151"/>
    </source>
</evidence>
<dbReference type="SUPFAM" id="SSF54637">
    <property type="entry name" value="Thioesterase/thiol ester dehydrase-isomerase"/>
    <property type="match status" value="1"/>
</dbReference>
<dbReference type="GO" id="GO:0047617">
    <property type="term" value="F:fatty acyl-CoA hydrolase activity"/>
    <property type="evidence" value="ECO:0007669"/>
    <property type="project" value="TreeGrafter"/>
</dbReference>
<gene>
    <name evidence="1" type="ORF">H9871_03090</name>
</gene>